<proteinExistence type="predicted"/>
<gene>
    <name evidence="2" type="ORF">ACH5RR_031746</name>
</gene>
<comment type="caution">
    <text evidence="2">The sequence shown here is derived from an EMBL/GenBank/DDBJ whole genome shotgun (WGS) entry which is preliminary data.</text>
</comment>
<dbReference type="InterPro" id="IPR006527">
    <property type="entry name" value="F-box-assoc_dom_typ1"/>
</dbReference>
<feature type="domain" description="F-box associated beta-propeller type 1" evidence="1">
    <location>
        <begin position="49"/>
        <end position="196"/>
    </location>
</feature>
<organism evidence="2 3">
    <name type="scientific">Cinchona calisaya</name>
    <dbReference type="NCBI Taxonomy" id="153742"/>
    <lineage>
        <taxon>Eukaryota</taxon>
        <taxon>Viridiplantae</taxon>
        <taxon>Streptophyta</taxon>
        <taxon>Embryophyta</taxon>
        <taxon>Tracheophyta</taxon>
        <taxon>Spermatophyta</taxon>
        <taxon>Magnoliopsida</taxon>
        <taxon>eudicotyledons</taxon>
        <taxon>Gunneridae</taxon>
        <taxon>Pentapetalae</taxon>
        <taxon>asterids</taxon>
        <taxon>lamiids</taxon>
        <taxon>Gentianales</taxon>
        <taxon>Rubiaceae</taxon>
        <taxon>Cinchonoideae</taxon>
        <taxon>Cinchoneae</taxon>
        <taxon>Cinchona</taxon>
    </lineage>
</organism>
<name>A0ABD2YK58_9GENT</name>
<keyword evidence="3" id="KW-1185">Reference proteome</keyword>
<evidence type="ECO:0000313" key="3">
    <source>
        <dbReference type="Proteomes" id="UP001630127"/>
    </source>
</evidence>
<protein>
    <recommendedName>
        <fullName evidence="1">F-box associated beta-propeller type 1 domain-containing protein</fullName>
    </recommendedName>
</protein>
<dbReference type="PANTHER" id="PTHR31672:SF13">
    <property type="entry name" value="F-BOX PROTEIN CPR30-LIKE"/>
    <property type="match status" value="1"/>
</dbReference>
<dbReference type="EMBL" id="JBJUIK010000013">
    <property type="protein sequence ID" value="KAL3506364.1"/>
    <property type="molecule type" value="Genomic_DNA"/>
</dbReference>
<evidence type="ECO:0000259" key="1">
    <source>
        <dbReference type="Pfam" id="PF07734"/>
    </source>
</evidence>
<dbReference type="Pfam" id="PF07734">
    <property type="entry name" value="FBA_1"/>
    <property type="match status" value="1"/>
</dbReference>
<dbReference type="AlphaFoldDB" id="A0ABD2YK58"/>
<dbReference type="Proteomes" id="UP001630127">
    <property type="component" value="Unassembled WGS sequence"/>
</dbReference>
<dbReference type="PANTHER" id="PTHR31672">
    <property type="entry name" value="BNACNNG10540D PROTEIN"/>
    <property type="match status" value="1"/>
</dbReference>
<reference evidence="2 3" key="1">
    <citation type="submission" date="2024-11" db="EMBL/GenBank/DDBJ databases">
        <title>A near-complete genome assembly of Cinchona calisaya.</title>
        <authorList>
            <person name="Lian D.C."/>
            <person name="Zhao X.W."/>
            <person name="Wei L."/>
        </authorList>
    </citation>
    <scope>NUCLEOTIDE SEQUENCE [LARGE SCALE GENOMIC DNA]</scope>
    <source>
        <tissue evidence="2">Nenye</tissue>
    </source>
</reference>
<accession>A0ABD2YK58</accession>
<sequence length="229" mass="26872">MKAAIKRTLTNINIPDELIFEVFACLPVKSLIRFKTLKIKKVAILGGMVYGYGYDEFNDDYKVVGIYPVYYRNGRWDILVQVYSLRRNSWRRIGNFTRGVPSDQWGYFSNGNLHWIVDREKIVSFDMAKETFGGVELPKFEEETSDWSLEVVSGTLALYQYFQRYRVDVWIMKEYGVGDSWTRVVFISHSNDINSLERYLFCLPVFHLKNGEILFKSAWEEDSSLQSKN</sequence>
<dbReference type="InterPro" id="IPR017451">
    <property type="entry name" value="F-box-assoc_interact_dom"/>
</dbReference>
<dbReference type="NCBIfam" id="TIGR01640">
    <property type="entry name" value="F_box_assoc_1"/>
    <property type="match status" value="1"/>
</dbReference>
<evidence type="ECO:0000313" key="2">
    <source>
        <dbReference type="EMBL" id="KAL3506364.1"/>
    </source>
</evidence>
<dbReference type="InterPro" id="IPR050796">
    <property type="entry name" value="SCF_F-box_component"/>
</dbReference>